<evidence type="ECO:0008006" key="4">
    <source>
        <dbReference type="Google" id="ProtNLM"/>
    </source>
</evidence>
<reference evidence="2 3" key="1">
    <citation type="submission" date="2019-12" db="EMBL/GenBank/DDBJ databases">
        <authorList>
            <person name="Feng G."/>
            <person name="Zhu H."/>
        </authorList>
    </citation>
    <scope>NUCLEOTIDE SEQUENCE [LARGE SCALE GENOMIC DNA]</scope>
    <source>
        <strain evidence="2 3">FGD1</strain>
    </source>
</reference>
<dbReference type="InterPro" id="IPR036259">
    <property type="entry name" value="MFS_trans_sf"/>
</dbReference>
<keyword evidence="3" id="KW-1185">Reference proteome</keyword>
<evidence type="ECO:0000313" key="2">
    <source>
        <dbReference type="EMBL" id="MYL99881.1"/>
    </source>
</evidence>
<dbReference type="SUPFAM" id="SSF103473">
    <property type="entry name" value="MFS general substrate transporter"/>
    <property type="match status" value="1"/>
</dbReference>
<organism evidence="2 3">
    <name type="scientific">Novosphingobium silvae</name>
    <dbReference type="NCBI Taxonomy" id="2692619"/>
    <lineage>
        <taxon>Bacteria</taxon>
        <taxon>Pseudomonadati</taxon>
        <taxon>Pseudomonadota</taxon>
        <taxon>Alphaproteobacteria</taxon>
        <taxon>Sphingomonadales</taxon>
        <taxon>Sphingomonadaceae</taxon>
        <taxon>Novosphingobium</taxon>
    </lineage>
</organism>
<dbReference type="EMBL" id="WVTD01000022">
    <property type="protein sequence ID" value="MYL99881.1"/>
    <property type="molecule type" value="Genomic_DNA"/>
</dbReference>
<protein>
    <recommendedName>
        <fullName evidence="4">MFS transporter</fullName>
    </recommendedName>
</protein>
<dbReference type="Gene3D" id="1.20.1250.20">
    <property type="entry name" value="MFS general substrate transporter like domains"/>
    <property type="match status" value="1"/>
</dbReference>
<keyword evidence="1" id="KW-1133">Transmembrane helix</keyword>
<feature type="transmembrane region" description="Helical" evidence="1">
    <location>
        <begin position="71"/>
        <end position="90"/>
    </location>
</feature>
<keyword evidence="1" id="KW-0812">Transmembrane</keyword>
<keyword evidence="1" id="KW-0472">Membrane</keyword>
<proteinExistence type="predicted"/>
<name>A0A7X4GJN0_9SPHN</name>
<feature type="transmembrane region" description="Helical" evidence="1">
    <location>
        <begin position="37"/>
        <end position="59"/>
    </location>
</feature>
<evidence type="ECO:0000256" key="1">
    <source>
        <dbReference type="SAM" id="Phobius"/>
    </source>
</evidence>
<gene>
    <name evidence="2" type="ORF">GR702_19155</name>
</gene>
<evidence type="ECO:0000313" key="3">
    <source>
        <dbReference type="Proteomes" id="UP000465810"/>
    </source>
</evidence>
<dbReference type="Proteomes" id="UP000465810">
    <property type="component" value="Unassembled WGS sequence"/>
</dbReference>
<dbReference type="AlphaFoldDB" id="A0A7X4GJN0"/>
<comment type="caution">
    <text evidence="2">The sequence shown here is derived from an EMBL/GenBank/DDBJ whole genome shotgun (WGS) entry which is preliminary data.</text>
</comment>
<accession>A0A7X4GJN0</accession>
<sequence length="155" mass="16111">MLLTSTPARLIAMTGLTNLAFWLLWPAAIVRVAGLGWGPAATGLFGSIAPLAMFAALPLASRLVAIAGPRIVTSLAISLLSAAAIGSALLPGGALKWLWTGLLGAGTGLRWIAEDFWIADAVPPERSGRILSVGETVVGLGLPPDLRWHRQRAAM</sequence>
<feature type="transmembrane region" description="Helical" evidence="1">
    <location>
        <begin position="7"/>
        <end position="25"/>
    </location>
</feature>
<dbReference type="RefSeq" id="WP_160987266.1">
    <property type="nucleotide sequence ID" value="NZ_WVTD01000022.1"/>
</dbReference>